<dbReference type="PROSITE" id="PS50928">
    <property type="entry name" value="ABC_TM1"/>
    <property type="match status" value="1"/>
</dbReference>
<evidence type="ECO:0000313" key="10">
    <source>
        <dbReference type="EMBL" id="CAB4772605.1"/>
    </source>
</evidence>
<evidence type="ECO:0000256" key="4">
    <source>
        <dbReference type="ARBA" id="ARBA00022692"/>
    </source>
</evidence>
<keyword evidence="5 7" id="KW-1133">Transmembrane helix</keyword>
<evidence type="ECO:0000256" key="7">
    <source>
        <dbReference type="SAM" id="Phobius"/>
    </source>
</evidence>
<dbReference type="InterPro" id="IPR045621">
    <property type="entry name" value="BPD_transp_1_N"/>
</dbReference>
<feature type="transmembrane region" description="Helical" evidence="7">
    <location>
        <begin position="198"/>
        <end position="218"/>
    </location>
</feature>
<dbReference type="PANTHER" id="PTHR43163:SF8">
    <property type="entry name" value="D,D-DIPEPTIDE TRANSPORT SYSTEM PERMEASE PROTEIN DDPB-RELATED"/>
    <property type="match status" value="1"/>
</dbReference>
<evidence type="ECO:0000259" key="8">
    <source>
        <dbReference type="PROSITE" id="PS50928"/>
    </source>
</evidence>
<feature type="transmembrane region" description="Helical" evidence="7">
    <location>
        <begin position="9"/>
        <end position="30"/>
    </location>
</feature>
<dbReference type="Gene3D" id="1.10.3720.10">
    <property type="entry name" value="MetI-like"/>
    <property type="match status" value="1"/>
</dbReference>
<dbReference type="EMBL" id="CAFABI010000054">
    <property type="protein sequence ID" value="CAB4827444.1"/>
    <property type="molecule type" value="Genomic_DNA"/>
</dbReference>
<keyword evidence="2" id="KW-0813">Transport</keyword>
<keyword evidence="6 7" id="KW-0472">Membrane</keyword>
<evidence type="ECO:0000256" key="5">
    <source>
        <dbReference type="ARBA" id="ARBA00022989"/>
    </source>
</evidence>
<evidence type="ECO:0000256" key="1">
    <source>
        <dbReference type="ARBA" id="ARBA00004651"/>
    </source>
</evidence>
<feature type="domain" description="ABC transmembrane type-1" evidence="8">
    <location>
        <begin position="95"/>
        <end position="325"/>
    </location>
</feature>
<feature type="transmembrane region" description="Helical" evidence="7">
    <location>
        <begin position="302"/>
        <end position="326"/>
    </location>
</feature>
<organism evidence="10">
    <name type="scientific">freshwater metagenome</name>
    <dbReference type="NCBI Taxonomy" id="449393"/>
    <lineage>
        <taxon>unclassified sequences</taxon>
        <taxon>metagenomes</taxon>
        <taxon>ecological metagenomes</taxon>
    </lineage>
</organism>
<evidence type="ECO:0000313" key="14">
    <source>
        <dbReference type="EMBL" id="CAB5049767.1"/>
    </source>
</evidence>
<protein>
    <submittedName>
        <fullName evidence="10">Unannotated protein</fullName>
    </submittedName>
</protein>
<dbReference type="GO" id="GO:0005886">
    <property type="term" value="C:plasma membrane"/>
    <property type="evidence" value="ECO:0007669"/>
    <property type="project" value="UniProtKB-SubCell"/>
</dbReference>
<dbReference type="PANTHER" id="PTHR43163">
    <property type="entry name" value="DIPEPTIDE TRANSPORT SYSTEM PERMEASE PROTEIN DPPB-RELATED"/>
    <property type="match status" value="1"/>
</dbReference>
<evidence type="ECO:0000256" key="6">
    <source>
        <dbReference type="ARBA" id="ARBA00023136"/>
    </source>
</evidence>
<reference evidence="10" key="1">
    <citation type="submission" date="2020-05" db="EMBL/GenBank/DDBJ databases">
        <authorList>
            <person name="Chiriac C."/>
            <person name="Salcher M."/>
            <person name="Ghai R."/>
            <person name="Kavagutti S V."/>
        </authorList>
    </citation>
    <scope>NUCLEOTIDE SEQUENCE</scope>
</reference>
<evidence type="ECO:0000256" key="2">
    <source>
        <dbReference type="ARBA" id="ARBA00022448"/>
    </source>
</evidence>
<evidence type="ECO:0000256" key="3">
    <source>
        <dbReference type="ARBA" id="ARBA00022475"/>
    </source>
</evidence>
<keyword evidence="4 7" id="KW-0812">Transmembrane</keyword>
<gene>
    <name evidence="9" type="ORF">UFOPK2254_00433</name>
    <name evidence="10" type="ORF">UFOPK2907_00638</name>
    <name evidence="11" type="ORF">UFOPK3197_00610</name>
    <name evidence="12" type="ORF">UFOPK3241_00570</name>
    <name evidence="13" type="ORF">UFOPK3707_00587</name>
    <name evidence="14" type="ORF">UFOPK4265_00571</name>
    <name evidence="15" type="ORF">UFOPK4401_01318</name>
</gene>
<dbReference type="GO" id="GO:0071916">
    <property type="term" value="F:dipeptide transmembrane transporter activity"/>
    <property type="evidence" value="ECO:0007669"/>
    <property type="project" value="TreeGrafter"/>
</dbReference>
<evidence type="ECO:0000313" key="12">
    <source>
        <dbReference type="EMBL" id="CAB4842015.1"/>
    </source>
</evidence>
<accession>A0A6J6VNS5</accession>
<dbReference type="EMBL" id="CAFBQK010000056">
    <property type="protein sequence ID" value="CAB5049767.1"/>
    <property type="molecule type" value="Genomic_DNA"/>
</dbReference>
<feature type="transmembrane region" description="Helical" evidence="7">
    <location>
        <begin position="134"/>
        <end position="157"/>
    </location>
</feature>
<feature type="transmembrane region" description="Helical" evidence="7">
    <location>
        <begin position="101"/>
        <end position="122"/>
    </location>
</feature>
<dbReference type="EMBL" id="CAFBMY010000076">
    <property type="protein sequence ID" value="CAB4925685.1"/>
    <property type="molecule type" value="Genomic_DNA"/>
</dbReference>
<dbReference type="AlphaFoldDB" id="A0A6J6VNS5"/>
<dbReference type="EMBL" id="CAFAZX010000023">
    <property type="protein sequence ID" value="CAB4842015.1"/>
    <property type="molecule type" value="Genomic_DNA"/>
</dbReference>
<comment type="subcellular location">
    <subcellularLocation>
        <location evidence="1">Cell membrane</location>
        <topology evidence="1">Multi-pass membrane protein</topology>
    </subcellularLocation>
</comment>
<keyword evidence="3" id="KW-1003">Cell membrane</keyword>
<dbReference type="EMBL" id="CAEZZR010000048">
    <property type="protein sequence ID" value="CAB4772605.1"/>
    <property type="molecule type" value="Genomic_DNA"/>
</dbReference>
<sequence>MLRLIRARLAMLVIVLFGVSIITFLMAHVLPGDPTAALAGPHPSQETLNSIRTQFGLDKPLPVQYIKYLSNLFHGNLGTSIRSQQPITQEILAFFPATLELVTVAFLLAIGIGIPLGVIAAVKKNTFSDYVIRLFAVGGVSIPLFWGGLVMILIFYAKLGWLPASGRLDIELSSPETITGFYFIDALFGGDKETFINVLKHLVMPSLALGYVQLAFIVRQVRSSMLDALSQDYYLTGRANGLSHRFLVVRYALRNALIPSITIIGLSFGSLLGGAVVTETVFDWPGMGKYVTDSILGRDFPAIMGFTVVIALAYVIINLLVDLLVYSLDPQTRK</sequence>
<dbReference type="Pfam" id="PF00528">
    <property type="entry name" value="BPD_transp_1"/>
    <property type="match status" value="1"/>
</dbReference>
<evidence type="ECO:0000313" key="13">
    <source>
        <dbReference type="EMBL" id="CAB4925685.1"/>
    </source>
</evidence>
<dbReference type="InterPro" id="IPR000515">
    <property type="entry name" value="MetI-like"/>
</dbReference>
<dbReference type="Pfam" id="PF19300">
    <property type="entry name" value="BPD_transp_1_N"/>
    <property type="match status" value="1"/>
</dbReference>
<feature type="transmembrane region" description="Helical" evidence="7">
    <location>
        <begin position="256"/>
        <end position="282"/>
    </location>
</feature>
<evidence type="ECO:0000313" key="11">
    <source>
        <dbReference type="EMBL" id="CAB4827444.1"/>
    </source>
</evidence>
<proteinExistence type="predicted"/>
<dbReference type="InterPro" id="IPR035906">
    <property type="entry name" value="MetI-like_sf"/>
</dbReference>
<evidence type="ECO:0000313" key="15">
    <source>
        <dbReference type="EMBL" id="CAB5077709.1"/>
    </source>
</evidence>
<name>A0A6J6VNS5_9ZZZZ</name>
<dbReference type="SUPFAM" id="SSF161098">
    <property type="entry name" value="MetI-like"/>
    <property type="match status" value="1"/>
</dbReference>
<dbReference type="CDD" id="cd06261">
    <property type="entry name" value="TM_PBP2"/>
    <property type="match status" value="1"/>
</dbReference>
<evidence type="ECO:0000313" key="9">
    <source>
        <dbReference type="EMBL" id="CAB4656007.1"/>
    </source>
</evidence>
<dbReference type="EMBL" id="CAFBRB010000198">
    <property type="protein sequence ID" value="CAB5077709.1"/>
    <property type="molecule type" value="Genomic_DNA"/>
</dbReference>
<dbReference type="EMBL" id="CAEZWO010000029">
    <property type="protein sequence ID" value="CAB4656007.1"/>
    <property type="molecule type" value="Genomic_DNA"/>
</dbReference>